<dbReference type="AlphaFoldDB" id="A0A0F3IT17"/>
<proteinExistence type="inferred from homology"/>
<evidence type="ECO:0000313" key="4">
    <source>
        <dbReference type="Proteomes" id="UP000033774"/>
    </source>
</evidence>
<accession>A0A0F3IT17</accession>
<dbReference type="Proteomes" id="UP000033774">
    <property type="component" value="Unassembled WGS sequence"/>
</dbReference>
<evidence type="ECO:0000256" key="1">
    <source>
        <dbReference type="ARBA" id="ARBA00007689"/>
    </source>
</evidence>
<dbReference type="OrthoDB" id="9807535at2"/>
<reference evidence="3 4" key="1">
    <citation type="submission" date="2015-03" db="EMBL/GenBank/DDBJ databases">
        <title>Draft genome sequence of Elstera litoralis.</title>
        <authorList>
            <person name="Rahalkar M.C."/>
            <person name="Dhakephalkar P.K."/>
            <person name="Pore S.D."/>
            <person name="Arora P."/>
            <person name="Kapse N.G."/>
            <person name="Pandit P.S."/>
        </authorList>
    </citation>
    <scope>NUCLEOTIDE SEQUENCE [LARGE SCALE GENOMIC DNA]</scope>
    <source>
        <strain evidence="3 4">Dia-1</strain>
    </source>
</reference>
<dbReference type="PANTHER" id="PTHR35174:SF3">
    <property type="entry name" value="BLL7171 PROTEIN"/>
    <property type="match status" value="1"/>
</dbReference>
<evidence type="ECO:0000259" key="2">
    <source>
        <dbReference type="Pfam" id="PF03795"/>
    </source>
</evidence>
<keyword evidence="4" id="KW-1185">Reference proteome</keyword>
<dbReference type="Gene3D" id="3.30.70.1060">
    <property type="entry name" value="Dimeric alpha+beta barrel"/>
    <property type="match status" value="1"/>
</dbReference>
<comment type="caution">
    <text evidence="3">The sequence shown here is derived from an EMBL/GenBank/DDBJ whole genome shotgun (WGS) entry which is preliminary data.</text>
</comment>
<dbReference type="SUPFAM" id="SSF54909">
    <property type="entry name" value="Dimeric alpha+beta barrel"/>
    <property type="match status" value="1"/>
</dbReference>
<feature type="domain" description="YCII-related" evidence="2">
    <location>
        <begin position="1"/>
        <end position="115"/>
    </location>
</feature>
<sequence>MQYMIIFSETDAQFAQRTDPQMSGAYWGAWGAYIGALQASGIVLGGHGLQPPHTATTVRVRDGKRQVQDGPFADSKEQLAGYFIVDVPDLDAALDWAARAPSASYASVEVRPVLPPMQAPGA</sequence>
<dbReference type="PANTHER" id="PTHR35174">
    <property type="entry name" value="BLL7171 PROTEIN-RELATED"/>
    <property type="match status" value="1"/>
</dbReference>
<comment type="similarity">
    <text evidence="1">Belongs to the YciI family.</text>
</comment>
<dbReference type="InterPro" id="IPR005545">
    <property type="entry name" value="YCII"/>
</dbReference>
<name>A0A0F3IT17_9PROT</name>
<gene>
    <name evidence="3" type="ORF">VZ95_09390</name>
</gene>
<dbReference type="InterPro" id="IPR011008">
    <property type="entry name" value="Dimeric_a/b-barrel"/>
</dbReference>
<dbReference type="Pfam" id="PF03795">
    <property type="entry name" value="YCII"/>
    <property type="match status" value="1"/>
</dbReference>
<organism evidence="3 4">
    <name type="scientific">Elstera litoralis</name>
    <dbReference type="NCBI Taxonomy" id="552518"/>
    <lineage>
        <taxon>Bacteria</taxon>
        <taxon>Pseudomonadati</taxon>
        <taxon>Pseudomonadota</taxon>
        <taxon>Alphaproteobacteria</taxon>
        <taxon>Rhodospirillales</taxon>
        <taxon>Rhodospirillaceae</taxon>
        <taxon>Elstera</taxon>
    </lineage>
</organism>
<evidence type="ECO:0000313" key="3">
    <source>
        <dbReference type="EMBL" id="KJV09767.1"/>
    </source>
</evidence>
<protein>
    <recommendedName>
        <fullName evidence="2">YCII-related domain-containing protein</fullName>
    </recommendedName>
</protein>
<dbReference type="EMBL" id="LAJY01000216">
    <property type="protein sequence ID" value="KJV09767.1"/>
    <property type="molecule type" value="Genomic_DNA"/>
</dbReference>